<accession>A0A026W313</accession>
<protein>
    <submittedName>
        <fullName evidence="1">Uncharacterized protein</fullName>
    </submittedName>
</protein>
<sequence>MAQGDYQALAKLAAEEPRLARLKVGSALLCIYLFSLVLHEIHEILEHSANVSCSRARTAQQRIRYYATKVSGTRVVPLSCVDRCFPGVISSIFLSDMDKFMQTNLYYHALCSGHFSIVSTPVLL</sequence>
<dbReference type="AlphaFoldDB" id="A0A026W313"/>
<name>A0A026W313_OOCBI</name>
<dbReference type="Proteomes" id="UP000053097">
    <property type="component" value="Unassembled WGS sequence"/>
</dbReference>
<gene>
    <name evidence="1" type="ORF">X777_10655</name>
</gene>
<evidence type="ECO:0000313" key="2">
    <source>
        <dbReference type="Proteomes" id="UP000053097"/>
    </source>
</evidence>
<evidence type="ECO:0000313" key="1">
    <source>
        <dbReference type="EMBL" id="EZA50462.1"/>
    </source>
</evidence>
<proteinExistence type="predicted"/>
<organism evidence="1 2">
    <name type="scientific">Ooceraea biroi</name>
    <name type="common">Clonal raider ant</name>
    <name type="synonym">Cerapachys biroi</name>
    <dbReference type="NCBI Taxonomy" id="2015173"/>
    <lineage>
        <taxon>Eukaryota</taxon>
        <taxon>Metazoa</taxon>
        <taxon>Ecdysozoa</taxon>
        <taxon>Arthropoda</taxon>
        <taxon>Hexapoda</taxon>
        <taxon>Insecta</taxon>
        <taxon>Pterygota</taxon>
        <taxon>Neoptera</taxon>
        <taxon>Endopterygota</taxon>
        <taxon>Hymenoptera</taxon>
        <taxon>Apocrita</taxon>
        <taxon>Aculeata</taxon>
        <taxon>Formicoidea</taxon>
        <taxon>Formicidae</taxon>
        <taxon>Dorylinae</taxon>
        <taxon>Ooceraea</taxon>
    </lineage>
</organism>
<dbReference type="EMBL" id="KK107455">
    <property type="protein sequence ID" value="EZA50462.1"/>
    <property type="molecule type" value="Genomic_DNA"/>
</dbReference>
<reference evidence="1 2" key="1">
    <citation type="journal article" date="2014" name="Curr. Biol.">
        <title>The genome of the clonal raider ant Cerapachys biroi.</title>
        <authorList>
            <person name="Oxley P.R."/>
            <person name="Ji L."/>
            <person name="Fetter-Pruneda I."/>
            <person name="McKenzie S.K."/>
            <person name="Li C."/>
            <person name="Hu H."/>
            <person name="Zhang G."/>
            <person name="Kronauer D.J."/>
        </authorList>
    </citation>
    <scope>NUCLEOTIDE SEQUENCE [LARGE SCALE GENOMIC DNA]</scope>
</reference>
<keyword evidence="2" id="KW-1185">Reference proteome</keyword>